<feature type="domain" description="Peptidase M4 C-terminal" evidence="9">
    <location>
        <begin position="376"/>
        <end position="550"/>
    </location>
</feature>
<sequence length="937" mass="104333">MRLNSIQTLFLLINLTLFSQNKTVQKKIYFNSENISSKGAITIFSKEYNFVGDYGFIPQYSNTDRKGTTHQKFQQYYKGLKVEFGTVIVHSKKDKVFFINGELYNANDVSIVPERTANECFQFAIKRVNASSYLWENEMQSKLMDYRKPEGELVLIPNLKKGIVNLAYKYDIYATNPISREEIYIDANTGEVLFLNKIIKHANELISDSDIQKQREKLENKILYATGSADTRYSGTKEIETTFDGINYVLKDQTRGFGVHTFNCENTSSYQNVDFTDNDNNWSAAEYDNLAKDNGALDAHWGAATTYDFWLNIFGRNSFDDNGARIRSYVHFGNNYNNATWNGAVMTYGDGNSFDILTSIDVCGHEIGHAVCTYTANLVYQNESGAMNEGFSDIWGACIEHYGRTGGLQNPIPNNVWQIGEDISSTPLRSMSDPNSVNDPDTYLGTNWYSGTADSGGVHTNSSVLNHWFYILTVGESGTNNAPDPDTYNVIGIGMEKASEIAYLAERDYLTPNSTYEDARNATIEVVSSIYCSNSPEAIAVTNAWYAVNVGEEFIAVPDDIALLSIESLNNIPCSSNSITRELTLRNQGLNTVTSATISYVLNGSSPVTSTWNGNLAPCTETNHSITINGLTRGAHTLEVTTTIINDGRAENNRRIVLFLINDEGVINQINSFTDISDALISYDSESITSQWVRGERAGDAMETNGNIVYTTNLTANYPNNVKSYLVSQCYNLTTVSDPVISFSMQYDLEVNWDIVYVEYSTDFGANWQVLGEMTTNWYNSDRTPQTTGSDCNNCKGAQWTGSETNNTTYSYPLSNLSTQTNVVFRIVFHSDQAINQLGVNIDDFVISGALSNESFNTNTISIYPNPSKGIFTVSSNTIKLNTIEVFDGLGKLLFSENEGLKNATETNIDLTGMSSGIYFIKVNSENGIFSKRIVKE</sequence>
<dbReference type="Gene3D" id="1.10.390.10">
    <property type="entry name" value="Neutral Protease Domain 2"/>
    <property type="match status" value="1"/>
</dbReference>
<feature type="domain" description="Peptidase M4" evidence="8">
    <location>
        <begin position="227"/>
        <end position="372"/>
    </location>
</feature>
<dbReference type="Pfam" id="PF07504">
    <property type="entry name" value="FTP"/>
    <property type="match status" value="1"/>
</dbReference>
<proteinExistence type="inferred from homology"/>
<evidence type="ECO:0000313" key="12">
    <source>
        <dbReference type="EMBL" id="MFB9097856.1"/>
    </source>
</evidence>
<feature type="domain" description="Secretion system C-terminal sorting" evidence="11">
    <location>
        <begin position="863"/>
        <end position="934"/>
    </location>
</feature>
<dbReference type="InterPro" id="IPR013856">
    <property type="entry name" value="Peptidase_M4_domain"/>
</dbReference>
<dbReference type="PANTHER" id="PTHR33794:SF1">
    <property type="entry name" value="BACILLOLYSIN"/>
    <property type="match status" value="1"/>
</dbReference>
<reference evidence="12 13" key="1">
    <citation type="submission" date="2024-09" db="EMBL/GenBank/DDBJ databases">
        <authorList>
            <person name="Sun Q."/>
            <person name="Mori K."/>
        </authorList>
    </citation>
    <scope>NUCLEOTIDE SEQUENCE [LARGE SCALE GENOMIC DNA]</scope>
    <source>
        <strain evidence="12 13">CECT 7955</strain>
    </source>
</reference>
<dbReference type="InterPro" id="IPR001570">
    <property type="entry name" value="Peptidase_M4_C_domain"/>
</dbReference>
<evidence type="ECO:0000313" key="13">
    <source>
        <dbReference type="Proteomes" id="UP001589607"/>
    </source>
</evidence>
<keyword evidence="5" id="KW-0378">Hydrolase</keyword>
<organism evidence="12 13">
    <name type="scientific">Flavobacterium jumunjinense</name>
    <dbReference type="NCBI Taxonomy" id="998845"/>
    <lineage>
        <taxon>Bacteria</taxon>
        <taxon>Pseudomonadati</taxon>
        <taxon>Bacteroidota</taxon>
        <taxon>Flavobacteriia</taxon>
        <taxon>Flavobacteriales</taxon>
        <taxon>Flavobacteriaceae</taxon>
        <taxon>Flavobacterium</taxon>
    </lineage>
</organism>
<keyword evidence="3" id="KW-0479">Metal-binding</keyword>
<dbReference type="CDD" id="cd09597">
    <property type="entry name" value="M4_TLP"/>
    <property type="match status" value="1"/>
</dbReference>
<evidence type="ECO:0000256" key="6">
    <source>
        <dbReference type="ARBA" id="ARBA00022833"/>
    </source>
</evidence>
<keyword evidence="13" id="KW-1185">Reference proteome</keyword>
<protein>
    <submittedName>
        <fullName evidence="12">M4 family metallopeptidase</fullName>
    </submittedName>
</protein>
<keyword evidence="7" id="KW-0482">Metalloprotease</keyword>
<evidence type="ECO:0000259" key="9">
    <source>
        <dbReference type="Pfam" id="PF02868"/>
    </source>
</evidence>
<dbReference type="InterPro" id="IPR027268">
    <property type="entry name" value="Peptidase_M4/M1_CTD_sf"/>
</dbReference>
<evidence type="ECO:0000256" key="3">
    <source>
        <dbReference type="ARBA" id="ARBA00022723"/>
    </source>
</evidence>
<keyword evidence="2" id="KW-0645">Protease</keyword>
<dbReference type="Gene3D" id="2.60.120.260">
    <property type="entry name" value="Galactose-binding domain-like"/>
    <property type="match status" value="1"/>
</dbReference>
<accession>A0ABV5GRA2</accession>
<dbReference type="PANTHER" id="PTHR33794">
    <property type="entry name" value="BACILLOLYSIN"/>
    <property type="match status" value="1"/>
</dbReference>
<dbReference type="SUPFAM" id="SSF55486">
    <property type="entry name" value="Metalloproteases ('zincins'), catalytic domain"/>
    <property type="match status" value="1"/>
</dbReference>
<dbReference type="EMBL" id="JBHMEY010000066">
    <property type="protein sequence ID" value="MFB9097856.1"/>
    <property type="molecule type" value="Genomic_DNA"/>
</dbReference>
<name>A0ABV5GRA2_9FLAO</name>
<evidence type="ECO:0000256" key="1">
    <source>
        <dbReference type="ARBA" id="ARBA00009388"/>
    </source>
</evidence>
<dbReference type="Gene3D" id="3.10.170.10">
    <property type="match status" value="1"/>
</dbReference>
<evidence type="ECO:0000259" key="10">
    <source>
        <dbReference type="Pfam" id="PF07504"/>
    </source>
</evidence>
<evidence type="ECO:0000259" key="8">
    <source>
        <dbReference type="Pfam" id="PF01447"/>
    </source>
</evidence>
<comment type="caution">
    <text evidence="12">The sequence shown here is derived from an EMBL/GenBank/DDBJ whole genome shotgun (WGS) entry which is preliminary data.</text>
</comment>
<keyword evidence="6" id="KW-0862">Zinc</keyword>
<dbReference type="RefSeq" id="WP_236458059.1">
    <property type="nucleotide sequence ID" value="NZ_CBCSGE010000008.1"/>
</dbReference>
<dbReference type="Pfam" id="PF18962">
    <property type="entry name" value="Por_Secre_tail"/>
    <property type="match status" value="1"/>
</dbReference>
<evidence type="ECO:0000259" key="11">
    <source>
        <dbReference type="Pfam" id="PF18962"/>
    </source>
</evidence>
<evidence type="ECO:0000256" key="4">
    <source>
        <dbReference type="ARBA" id="ARBA00022729"/>
    </source>
</evidence>
<feature type="domain" description="FTP" evidence="10">
    <location>
        <begin position="61"/>
        <end position="103"/>
    </location>
</feature>
<dbReference type="Pfam" id="PF01447">
    <property type="entry name" value="Peptidase_M4"/>
    <property type="match status" value="1"/>
</dbReference>
<dbReference type="Pfam" id="PF02868">
    <property type="entry name" value="Peptidase_M4_C"/>
    <property type="match status" value="1"/>
</dbReference>
<dbReference type="NCBIfam" id="TIGR04183">
    <property type="entry name" value="Por_Secre_tail"/>
    <property type="match status" value="1"/>
</dbReference>
<gene>
    <name evidence="12" type="ORF">ACFFVF_15160</name>
</gene>
<dbReference type="InterPro" id="IPR023612">
    <property type="entry name" value="Peptidase_M4"/>
</dbReference>
<dbReference type="InterPro" id="IPR050728">
    <property type="entry name" value="Zinc_Metalloprotease_M4"/>
</dbReference>
<keyword evidence="4" id="KW-0732">Signal</keyword>
<comment type="similarity">
    <text evidence="1">Belongs to the peptidase M4 family.</text>
</comment>
<dbReference type="InterPro" id="IPR011096">
    <property type="entry name" value="FTP_domain"/>
</dbReference>
<dbReference type="InterPro" id="IPR026444">
    <property type="entry name" value="Secre_tail"/>
</dbReference>
<evidence type="ECO:0000256" key="7">
    <source>
        <dbReference type="ARBA" id="ARBA00023049"/>
    </source>
</evidence>
<evidence type="ECO:0000256" key="2">
    <source>
        <dbReference type="ARBA" id="ARBA00022670"/>
    </source>
</evidence>
<evidence type="ECO:0000256" key="5">
    <source>
        <dbReference type="ARBA" id="ARBA00022801"/>
    </source>
</evidence>
<dbReference type="Gene3D" id="3.10.450.490">
    <property type="match status" value="1"/>
</dbReference>
<dbReference type="PRINTS" id="PR00730">
    <property type="entry name" value="THERMOLYSIN"/>
</dbReference>
<dbReference type="Proteomes" id="UP001589607">
    <property type="component" value="Unassembled WGS sequence"/>
</dbReference>